<reference evidence="2 3" key="1">
    <citation type="submission" date="2012-08" db="EMBL/GenBank/DDBJ databases">
        <title>Oryza genome evolution.</title>
        <authorList>
            <person name="Wing R.A."/>
        </authorList>
    </citation>
    <scope>NUCLEOTIDE SEQUENCE</scope>
</reference>
<accession>A0A0D9UZZ5</accession>
<feature type="signal peptide" evidence="1">
    <location>
        <begin position="1"/>
        <end position="30"/>
    </location>
</feature>
<protein>
    <submittedName>
        <fullName evidence="2">Uncharacterized protein</fullName>
    </submittedName>
</protein>
<organism evidence="2 3">
    <name type="scientific">Leersia perrieri</name>
    <dbReference type="NCBI Taxonomy" id="77586"/>
    <lineage>
        <taxon>Eukaryota</taxon>
        <taxon>Viridiplantae</taxon>
        <taxon>Streptophyta</taxon>
        <taxon>Embryophyta</taxon>
        <taxon>Tracheophyta</taxon>
        <taxon>Spermatophyta</taxon>
        <taxon>Magnoliopsida</taxon>
        <taxon>Liliopsida</taxon>
        <taxon>Poales</taxon>
        <taxon>Poaceae</taxon>
        <taxon>BOP clade</taxon>
        <taxon>Oryzoideae</taxon>
        <taxon>Oryzeae</taxon>
        <taxon>Oryzinae</taxon>
        <taxon>Leersia</taxon>
    </lineage>
</organism>
<evidence type="ECO:0000313" key="2">
    <source>
        <dbReference type="EnsemblPlants" id="LPERR01G11330.1"/>
    </source>
</evidence>
<sequence length="59" mass="6405">MVKPTLPSTLLLLALLLLLISDISKPVADATCTPPPCKGKQSWPELLNKDDNTAYITIK</sequence>
<reference evidence="3" key="2">
    <citation type="submission" date="2013-12" db="EMBL/GenBank/DDBJ databases">
        <authorList>
            <person name="Yu Y."/>
            <person name="Lee S."/>
            <person name="de Baynast K."/>
            <person name="Wissotski M."/>
            <person name="Liu L."/>
            <person name="Talag J."/>
            <person name="Goicoechea J."/>
            <person name="Angelova A."/>
            <person name="Jetty R."/>
            <person name="Kudrna D."/>
            <person name="Golser W."/>
            <person name="Rivera L."/>
            <person name="Zhang J."/>
            <person name="Wing R."/>
        </authorList>
    </citation>
    <scope>NUCLEOTIDE SEQUENCE</scope>
</reference>
<keyword evidence="3" id="KW-1185">Reference proteome</keyword>
<dbReference type="Proteomes" id="UP000032180">
    <property type="component" value="Chromosome 1"/>
</dbReference>
<name>A0A0D9UZZ5_9ORYZ</name>
<dbReference type="Gramene" id="LPERR01G11330.1">
    <property type="protein sequence ID" value="LPERR01G11330.1"/>
    <property type="gene ID" value="LPERR01G11330"/>
</dbReference>
<dbReference type="AlphaFoldDB" id="A0A0D9UZZ5"/>
<feature type="chain" id="PRO_5002346869" evidence="1">
    <location>
        <begin position="31"/>
        <end position="59"/>
    </location>
</feature>
<evidence type="ECO:0000313" key="3">
    <source>
        <dbReference type="Proteomes" id="UP000032180"/>
    </source>
</evidence>
<keyword evidence="1" id="KW-0732">Signal</keyword>
<evidence type="ECO:0000256" key="1">
    <source>
        <dbReference type="SAM" id="SignalP"/>
    </source>
</evidence>
<proteinExistence type="predicted"/>
<dbReference type="EnsemblPlants" id="LPERR01G11330.1">
    <property type="protein sequence ID" value="LPERR01G11330.1"/>
    <property type="gene ID" value="LPERR01G11330"/>
</dbReference>
<reference evidence="2" key="3">
    <citation type="submission" date="2015-04" db="UniProtKB">
        <authorList>
            <consortium name="EnsemblPlants"/>
        </authorList>
    </citation>
    <scope>IDENTIFICATION</scope>
</reference>
<dbReference type="HOGENOM" id="CLU_2964130_0_0_1"/>